<dbReference type="GO" id="GO:1904680">
    <property type="term" value="F:peptide transmembrane transporter activity"/>
    <property type="evidence" value="ECO:0007669"/>
    <property type="project" value="TreeGrafter"/>
</dbReference>
<dbReference type="InterPro" id="IPR000914">
    <property type="entry name" value="SBP_5_dom"/>
</dbReference>
<dbReference type="InterPro" id="IPR030678">
    <property type="entry name" value="Peptide/Ni-bd"/>
</dbReference>
<gene>
    <name evidence="2" type="ordered locus">Fluta_1475</name>
</gene>
<dbReference type="Gene3D" id="3.90.76.10">
    <property type="entry name" value="Dipeptide-binding Protein, Domain 1"/>
    <property type="match status" value="1"/>
</dbReference>
<dbReference type="OrthoDB" id="9772924at2"/>
<dbReference type="EMBL" id="CP002542">
    <property type="protein sequence ID" value="AEA43469.1"/>
    <property type="molecule type" value="Genomic_DNA"/>
</dbReference>
<dbReference type="InterPro" id="IPR039424">
    <property type="entry name" value="SBP_5"/>
</dbReference>
<dbReference type="PANTHER" id="PTHR30290">
    <property type="entry name" value="PERIPLASMIC BINDING COMPONENT OF ABC TRANSPORTER"/>
    <property type="match status" value="1"/>
</dbReference>
<dbReference type="PROSITE" id="PS51257">
    <property type="entry name" value="PROKAR_LIPOPROTEIN"/>
    <property type="match status" value="1"/>
</dbReference>
<reference evidence="3" key="2">
    <citation type="submission" date="2011-02" db="EMBL/GenBank/DDBJ databases">
        <title>The complete genome of Fluviicola taffensis DSM 16823.</title>
        <authorList>
            <consortium name="US DOE Joint Genome Institute (JGI-PGF)"/>
            <person name="Lucas S."/>
            <person name="Copeland A."/>
            <person name="Lapidus A."/>
            <person name="Bruce D."/>
            <person name="Goodwin L."/>
            <person name="Pitluck S."/>
            <person name="Kyrpides N."/>
            <person name="Mavromatis K."/>
            <person name="Ivanova N."/>
            <person name="Mikhailova N."/>
            <person name="Pagani I."/>
            <person name="Chertkov O."/>
            <person name="Detter J.C."/>
            <person name="Han C."/>
            <person name="Tapia R."/>
            <person name="Land M."/>
            <person name="Hauser L."/>
            <person name="Markowitz V."/>
            <person name="Cheng J.-F."/>
            <person name="Hugenholtz P."/>
            <person name="Woyke T."/>
            <person name="Wu D."/>
            <person name="Tindall B."/>
            <person name="Pomrenke H.G."/>
            <person name="Brambilla E."/>
            <person name="Klenk H.-P."/>
            <person name="Eisen J.A."/>
        </authorList>
    </citation>
    <scope>NUCLEOTIDE SEQUENCE [LARGE SCALE GENOMIC DNA]</scope>
    <source>
        <strain evidence="3">DSM 16823 / RW262 / RW262</strain>
    </source>
</reference>
<evidence type="ECO:0000313" key="2">
    <source>
        <dbReference type="EMBL" id="AEA43469.1"/>
    </source>
</evidence>
<dbReference type="STRING" id="755732.Fluta_1475"/>
<feature type="domain" description="Solute-binding protein family 5" evidence="1">
    <location>
        <begin position="81"/>
        <end position="481"/>
    </location>
</feature>
<dbReference type="PIRSF" id="PIRSF002741">
    <property type="entry name" value="MppA"/>
    <property type="match status" value="1"/>
</dbReference>
<protein>
    <submittedName>
        <fullName evidence="2">Extracellular solute-binding protein family 5</fullName>
    </submittedName>
</protein>
<dbReference type="Pfam" id="PF00496">
    <property type="entry name" value="SBP_bac_5"/>
    <property type="match status" value="1"/>
</dbReference>
<dbReference type="CDD" id="cd00995">
    <property type="entry name" value="PBP2_NikA_DppA_OppA_like"/>
    <property type="match status" value="1"/>
</dbReference>
<sequence length="572" mass="64507" precursor="true">MLKHFALITLLSFGFVGCSDDSVNIENLKAIGGAKYGGTFRFMSSEKIETLNPLQATTLYRQRITSQIFDPILRLDASGSKVIPSIAENFTVSPNGKSYTLQIKKGIYFHPDECLDGSERELTAEDVKFTLDLSCSGLKINDISFMLHDRVVGAAAFNKATKKQFKEGGVSGVKVLSKYKVQIDLVEAFAGFDKLLTYSGFGVFPKEAYEFYKDDLKNHPVGTGPFMLDEYSSKGIKLKRNPNYWGKDQFGNQLPFLESIELSYTKNKRSELIAFRERKIDLVLEIPTDEVDNILGSLKEAQEGKTVKHKVDSKQSFSVTFMGISQQNPVFKDLRVRQAINHAINREYLVNQTLQGEGYPVTNGFIPNTEFFPANRVKGPDYNIAKAQSLLATAGYPNGKNFPVTVLYVSGNKDAYNHLLAKGVAQQLKENLGISISVELVDFEKRNSYVKTGKASLWLSGWIADYPDGESFLSIFYGKYANLDSEFMNPFKYRSAKFDELYSRLNKEQNEDKRTDIMVECDQQVVNDAVVIPLTNDDFITMINSRIRNFKTNSLENLDFSNIFIKEQKDSE</sequence>
<dbReference type="SUPFAM" id="SSF53850">
    <property type="entry name" value="Periplasmic binding protein-like II"/>
    <property type="match status" value="1"/>
</dbReference>
<proteinExistence type="predicted"/>
<dbReference type="RefSeq" id="WP_013686240.1">
    <property type="nucleotide sequence ID" value="NC_015321.1"/>
</dbReference>
<dbReference type="KEGG" id="fte:Fluta_1475"/>
<evidence type="ECO:0000259" key="1">
    <source>
        <dbReference type="Pfam" id="PF00496"/>
    </source>
</evidence>
<reference evidence="2 3" key="1">
    <citation type="journal article" date="2011" name="Stand. Genomic Sci.">
        <title>Complete genome sequence of the gliding freshwater bacterium Fluviicola taffensis type strain (RW262).</title>
        <authorList>
            <person name="Woyke T."/>
            <person name="Chertkov O."/>
            <person name="Lapidus A."/>
            <person name="Nolan M."/>
            <person name="Lucas S."/>
            <person name="Del Rio T.G."/>
            <person name="Tice H."/>
            <person name="Cheng J.F."/>
            <person name="Tapia R."/>
            <person name="Han C."/>
            <person name="Goodwin L."/>
            <person name="Pitluck S."/>
            <person name="Liolios K."/>
            <person name="Pagani I."/>
            <person name="Ivanova N."/>
            <person name="Huntemann M."/>
            <person name="Mavromatis K."/>
            <person name="Mikhailova N."/>
            <person name="Pati A."/>
            <person name="Chen A."/>
            <person name="Palaniappan K."/>
            <person name="Land M."/>
            <person name="Hauser L."/>
            <person name="Brambilla E.M."/>
            <person name="Rohde M."/>
            <person name="Mwirichia R."/>
            <person name="Sikorski J."/>
            <person name="Tindall B.J."/>
            <person name="Goker M."/>
            <person name="Bristow J."/>
            <person name="Eisen J.A."/>
            <person name="Markowitz V."/>
            <person name="Hugenholtz P."/>
            <person name="Klenk H.P."/>
            <person name="Kyrpides N.C."/>
        </authorList>
    </citation>
    <scope>NUCLEOTIDE SEQUENCE [LARGE SCALE GENOMIC DNA]</scope>
    <source>
        <strain evidence="3">DSM 16823 / RW262 / RW262</strain>
    </source>
</reference>
<dbReference type="Proteomes" id="UP000007463">
    <property type="component" value="Chromosome"/>
</dbReference>
<dbReference type="GO" id="GO:0015833">
    <property type="term" value="P:peptide transport"/>
    <property type="evidence" value="ECO:0007669"/>
    <property type="project" value="TreeGrafter"/>
</dbReference>
<dbReference type="HOGENOM" id="CLU_017028_7_0_10"/>
<dbReference type="eggNOG" id="COG4166">
    <property type="taxonomic scope" value="Bacteria"/>
</dbReference>
<dbReference type="GO" id="GO:0030288">
    <property type="term" value="C:outer membrane-bounded periplasmic space"/>
    <property type="evidence" value="ECO:0007669"/>
    <property type="project" value="UniProtKB-ARBA"/>
</dbReference>
<dbReference type="Gene3D" id="3.40.190.10">
    <property type="entry name" value="Periplasmic binding protein-like II"/>
    <property type="match status" value="1"/>
</dbReference>
<name>F2IEE5_FLUTR</name>
<dbReference type="GO" id="GO:0043190">
    <property type="term" value="C:ATP-binding cassette (ABC) transporter complex"/>
    <property type="evidence" value="ECO:0007669"/>
    <property type="project" value="InterPro"/>
</dbReference>
<organism evidence="2 3">
    <name type="scientific">Fluviicola taffensis (strain DSM 16823 / NCIMB 13979 / RW262)</name>
    <dbReference type="NCBI Taxonomy" id="755732"/>
    <lineage>
        <taxon>Bacteria</taxon>
        <taxon>Pseudomonadati</taxon>
        <taxon>Bacteroidota</taxon>
        <taxon>Flavobacteriia</taxon>
        <taxon>Flavobacteriales</taxon>
        <taxon>Crocinitomicaceae</taxon>
        <taxon>Fluviicola</taxon>
    </lineage>
</organism>
<accession>F2IEE5</accession>
<keyword evidence="3" id="KW-1185">Reference proteome</keyword>
<dbReference type="Gene3D" id="3.10.105.10">
    <property type="entry name" value="Dipeptide-binding Protein, Domain 3"/>
    <property type="match status" value="1"/>
</dbReference>
<dbReference type="AlphaFoldDB" id="F2IEE5"/>
<evidence type="ECO:0000313" key="3">
    <source>
        <dbReference type="Proteomes" id="UP000007463"/>
    </source>
</evidence>